<name>A0ABX5XPB9_9BACT</name>
<keyword evidence="1" id="KW-0808">Transferase</keyword>
<gene>
    <name evidence="1" type="primary">mshA_1</name>
    <name evidence="1" type="ORF">TBK1r_14010</name>
</gene>
<dbReference type="EC" id="2.4.1.250" evidence="1"/>
<keyword evidence="1" id="KW-0328">Glycosyltransferase</keyword>
<reference evidence="1 2" key="1">
    <citation type="submission" date="2019-02" db="EMBL/GenBank/DDBJ databases">
        <title>Deep-cultivation of Planctomycetes and their phenomic and genomic characterization uncovers novel biology.</title>
        <authorList>
            <person name="Wiegand S."/>
            <person name="Jogler M."/>
            <person name="Boedeker C."/>
            <person name="Pinto D."/>
            <person name="Vollmers J."/>
            <person name="Rivas-Marin E."/>
            <person name="Kohn T."/>
            <person name="Peeters S.H."/>
            <person name="Heuer A."/>
            <person name="Rast P."/>
            <person name="Oberbeckmann S."/>
            <person name="Bunk B."/>
            <person name="Jeske O."/>
            <person name="Meyerdierks A."/>
            <person name="Storesund J.E."/>
            <person name="Kallscheuer N."/>
            <person name="Luecker S."/>
            <person name="Lage O.M."/>
            <person name="Pohl T."/>
            <person name="Merkel B.J."/>
            <person name="Hornburger P."/>
            <person name="Mueller R.-W."/>
            <person name="Bruemmer F."/>
            <person name="Labrenz M."/>
            <person name="Spormann A.M."/>
            <person name="Op den Camp H."/>
            <person name="Overmann J."/>
            <person name="Amann R."/>
            <person name="Jetten M.S.M."/>
            <person name="Mascher T."/>
            <person name="Medema M.H."/>
            <person name="Devos D.P."/>
            <person name="Kaster A.-K."/>
            <person name="Ovreas L."/>
            <person name="Rohde M."/>
            <person name="Galperin M.Y."/>
            <person name="Jogler C."/>
        </authorList>
    </citation>
    <scope>NUCLEOTIDE SEQUENCE [LARGE SCALE GENOMIC DNA]</scope>
    <source>
        <strain evidence="1 2">TBK1r</strain>
    </source>
</reference>
<keyword evidence="2" id="KW-1185">Reference proteome</keyword>
<protein>
    <submittedName>
        <fullName evidence="1">D-inositol-3-phosphate glycosyltransferase</fullName>
        <ecNumber evidence="1">2.4.1.250</ecNumber>
    </submittedName>
</protein>
<dbReference type="RefSeq" id="WP_145208375.1">
    <property type="nucleotide sequence ID" value="NZ_CP036432.1"/>
</dbReference>
<dbReference type="PANTHER" id="PTHR12526:SF630">
    <property type="entry name" value="GLYCOSYLTRANSFERASE"/>
    <property type="match status" value="1"/>
</dbReference>
<organism evidence="1 2">
    <name type="scientific">Stieleria magnilauensis</name>
    <dbReference type="NCBI Taxonomy" id="2527963"/>
    <lineage>
        <taxon>Bacteria</taxon>
        <taxon>Pseudomonadati</taxon>
        <taxon>Planctomycetota</taxon>
        <taxon>Planctomycetia</taxon>
        <taxon>Pirellulales</taxon>
        <taxon>Pirellulaceae</taxon>
        <taxon>Stieleria</taxon>
    </lineage>
</organism>
<dbReference type="EMBL" id="CP036432">
    <property type="protein sequence ID" value="QDV82471.1"/>
    <property type="molecule type" value="Genomic_DNA"/>
</dbReference>
<dbReference type="Pfam" id="PF13692">
    <property type="entry name" value="Glyco_trans_1_4"/>
    <property type="match status" value="1"/>
</dbReference>
<evidence type="ECO:0000313" key="1">
    <source>
        <dbReference type="EMBL" id="QDV82471.1"/>
    </source>
</evidence>
<dbReference type="PANTHER" id="PTHR12526">
    <property type="entry name" value="GLYCOSYLTRANSFERASE"/>
    <property type="match status" value="1"/>
</dbReference>
<dbReference type="SUPFAM" id="SSF53756">
    <property type="entry name" value="UDP-Glycosyltransferase/glycogen phosphorylase"/>
    <property type="match status" value="1"/>
</dbReference>
<proteinExistence type="predicted"/>
<sequence length="362" mass="40563">MSEPARIAYFNGGSGVPSVIFRTPLLNRLEELGHHVRFYPCIPNRYEHWPLLGWRVSQTLKVAIRRWQIRSIANGSFDSVILETGALHSDDDVLEHELRRVARRLVYDIDDAVFLLFPEKIKRIAAMCDHVIAGNQAIADWIRPYNPSLSIIPTCVDERVYASKWESEQLASAGSLAGETGAVKIGWVGSAGNVALLKAILPAIEKLAEQKPLRFHIITARAAHESMDAGTKDLLRWIDIDRCDIAAELRQLDVGIMPLPEDHEWSTYKCNAKMIQFMASGLPTVASDVGFNQTLIEDGREGFLVRDLSQWQAAIDRLAGDAALRETMGRAAHVRVSAEFTVAKRVDDYERAVLRRSRQVAE</sequence>
<dbReference type="Proteomes" id="UP000318081">
    <property type="component" value="Chromosome"/>
</dbReference>
<evidence type="ECO:0000313" key="2">
    <source>
        <dbReference type="Proteomes" id="UP000318081"/>
    </source>
</evidence>
<accession>A0ABX5XPB9</accession>
<dbReference type="Gene3D" id="3.40.50.2000">
    <property type="entry name" value="Glycogen Phosphorylase B"/>
    <property type="match status" value="2"/>
</dbReference>
<dbReference type="GO" id="GO:0102710">
    <property type="term" value="F:D-inositol-3-phosphate glycosyltransferase activity"/>
    <property type="evidence" value="ECO:0007669"/>
    <property type="project" value="UniProtKB-EC"/>
</dbReference>